<dbReference type="Proteomes" id="UP000663193">
    <property type="component" value="Chromosome 2"/>
</dbReference>
<name>A0A7U2HXK2_PHANO</name>
<keyword evidence="2" id="KW-1185">Reference proteome</keyword>
<protein>
    <submittedName>
        <fullName evidence="1">Uncharacterized protein</fullName>
    </submittedName>
</protein>
<organism evidence="1 2">
    <name type="scientific">Phaeosphaeria nodorum (strain SN15 / ATCC MYA-4574 / FGSC 10173)</name>
    <name type="common">Glume blotch fungus</name>
    <name type="synonym">Parastagonospora nodorum</name>
    <dbReference type="NCBI Taxonomy" id="321614"/>
    <lineage>
        <taxon>Eukaryota</taxon>
        <taxon>Fungi</taxon>
        <taxon>Dikarya</taxon>
        <taxon>Ascomycota</taxon>
        <taxon>Pezizomycotina</taxon>
        <taxon>Dothideomycetes</taxon>
        <taxon>Pleosporomycetidae</taxon>
        <taxon>Pleosporales</taxon>
        <taxon>Pleosporineae</taxon>
        <taxon>Phaeosphaeriaceae</taxon>
        <taxon>Parastagonospora</taxon>
    </lineage>
</organism>
<evidence type="ECO:0000313" key="2">
    <source>
        <dbReference type="Proteomes" id="UP000663193"/>
    </source>
</evidence>
<dbReference type="EMBL" id="CP069024">
    <property type="protein sequence ID" value="QRC91797.1"/>
    <property type="molecule type" value="Genomic_DNA"/>
</dbReference>
<reference evidence="2" key="1">
    <citation type="journal article" date="2021" name="BMC Genomics">
        <title>Chromosome-level genome assembly and manually-curated proteome of model necrotroph Parastagonospora nodorum Sn15 reveals a genome-wide trove of candidate effector homologs, and redundancy of virulence-related functions within an accessory chromosome.</title>
        <authorList>
            <person name="Bertazzoni S."/>
            <person name="Jones D.A.B."/>
            <person name="Phan H.T."/>
            <person name="Tan K.-C."/>
            <person name="Hane J.K."/>
        </authorList>
    </citation>
    <scope>NUCLEOTIDE SEQUENCE [LARGE SCALE GENOMIC DNA]</scope>
    <source>
        <strain evidence="2">SN15 / ATCC MYA-4574 / FGSC 10173)</strain>
    </source>
</reference>
<proteinExistence type="predicted"/>
<dbReference type="VEuPathDB" id="FungiDB:JI435_301280"/>
<gene>
    <name evidence="1" type="ORF">JI435_301280</name>
</gene>
<evidence type="ECO:0000313" key="1">
    <source>
        <dbReference type="EMBL" id="QRC91797.1"/>
    </source>
</evidence>
<accession>A0A7U2HXK2</accession>
<sequence length="126" mass="13840">MKLQCCTLASSKGMHPEIIEARHELWQFAFGRLVVTPRLSQGLGYCDPPLESLVIVNSVQQTLLRRAPDSRLLKHAHSPVSRRALVSWKVSSNTSCQVLVSGAVLQALEPIAMMLYILGTAVKCGE</sequence>
<dbReference type="AlphaFoldDB" id="A0A7U2HXK2"/>